<protein>
    <submittedName>
        <fullName evidence="3">Uncharacterized protein At4g26485-like</fullName>
    </submittedName>
</protein>
<sequence length="220" mass="24350">MAGFVDGITYCGSVSEKTIMHYKSSHTILLVGEGDFSFSACLAKAFGSAANMVATSLDSNEVLLRKYSRVAANLEALGLLGGTVLHEVDATAMSRHCSLCYKEFDRIIFNFPHAGFSFPESDAVQIKLHQDLVRGFLREARKLVSDKGEIHITHKISHPYCEWEIEKLAKKEGLLLKETAEFSRWDYPNYENKRGGGGNSDHAFPVGAVGACATFKFVRY</sequence>
<evidence type="ECO:0000313" key="3">
    <source>
        <dbReference type="RefSeq" id="XP_022959460.1"/>
    </source>
</evidence>
<dbReference type="InterPro" id="IPR029063">
    <property type="entry name" value="SAM-dependent_MTases_sf"/>
</dbReference>
<dbReference type="KEGG" id="cmos:111460425"/>
<dbReference type="GO" id="GO:0070475">
    <property type="term" value="P:rRNA base methylation"/>
    <property type="evidence" value="ECO:0007669"/>
    <property type="project" value="InterPro"/>
</dbReference>
<dbReference type="GO" id="GO:0005737">
    <property type="term" value="C:cytoplasm"/>
    <property type="evidence" value="ECO:0007669"/>
    <property type="project" value="TreeGrafter"/>
</dbReference>
<reference evidence="3" key="1">
    <citation type="submission" date="2025-08" db="UniProtKB">
        <authorList>
            <consortium name="RefSeq"/>
        </authorList>
    </citation>
    <scope>IDENTIFICATION</scope>
    <source>
        <tissue evidence="3">Young leaves</tissue>
    </source>
</reference>
<dbReference type="PANTHER" id="PTHR11538:SF89">
    <property type="entry name" value="PROTEIN, PUTATIVE (DUF2431)-RELATED"/>
    <property type="match status" value="1"/>
</dbReference>
<dbReference type="Proteomes" id="UP000504609">
    <property type="component" value="Unplaced"/>
</dbReference>
<dbReference type="SUPFAM" id="SSF53335">
    <property type="entry name" value="S-adenosyl-L-methionine-dependent methyltransferases"/>
    <property type="match status" value="1"/>
</dbReference>
<dbReference type="InterPro" id="IPR019446">
    <property type="entry name" value="BMT5-like"/>
</dbReference>
<dbReference type="GeneID" id="111460425"/>
<dbReference type="Pfam" id="PF10354">
    <property type="entry name" value="BMT5-like"/>
    <property type="match status" value="1"/>
</dbReference>
<evidence type="ECO:0000313" key="2">
    <source>
        <dbReference type="Proteomes" id="UP000504609"/>
    </source>
</evidence>
<proteinExistence type="predicted"/>
<keyword evidence="2" id="KW-1185">Reference proteome</keyword>
<dbReference type="Gene3D" id="3.40.50.150">
    <property type="entry name" value="Vaccinia Virus protein VP39"/>
    <property type="match status" value="1"/>
</dbReference>
<name>A0A6J1H6C3_CUCMO</name>
<dbReference type="RefSeq" id="XP_022959460.1">
    <property type="nucleotide sequence ID" value="XM_023103692.1"/>
</dbReference>
<evidence type="ECO:0000259" key="1">
    <source>
        <dbReference type="Pfam" id="PF10354"/>
    </source>
</evidence>
<dbReference type="PANTHER" id="PTHR11538">
    <property type="entry name" value="PHENYLALANYL-TRNA SYNTHETASE"/>
    <property type="match status" value="1"/>
</dbReference>
<accession>A0A6J1H6C3</accession>
<dbReference type="GO" id="GO:0070042">
    <property type="term" value="F:rRNA (uridine-N3-)-methyltransferase activity"/>
    <property type="evidence" value="ECO:0007669"/>
    <property type="project" value="InterPro"/>
</dbReference>
<dbReference type="FunFam" id="3.40.50.150:FF:000440">
    <property type="entry name" value="Os09g0479300 protein"/>
    <property type="match status" value="1"/>
</dbReference>
<organism evidence="2 3">
    <name type="scientific">Cucurbita moschata</name>
    <name type="common">Winter crookneck squash</name>
    <name type="synonym">Cucurbita pepo var. moschata</name>
    <dbReference type="NCBI Taxonomy" id="3662"/>
    <lineage>
        <taxon>Eukaryota</taxon>
        <taxon>Viridiplantae</taxon>
        <taxon>Streptophyta</taxon>
        <taxon>Embryophyta</taxon>
        <taxon>Tracheophyta</taxon>
        <taxon>Spermatophyta</taxon>
        <taxon>Magnoliopsida</taxon>
        <taxon>eudicotyledons</taxon>
        <taxon>Gunneridae</taxon>
        <taxon>Pentapetalae</taxon>
        <taxon>rosids</taxon>
        <taxon>fabids</taxon>
        <taxon>Cucurbitales</taxon>
        <taxon>Cucurbitaceae</taxon>
        <taxon>Cucurbiteae</taxon>
        <taxon>Cucurbita</taxon>
    </lineage>
</organism>
<dbReference type="AlphaFoldDB" id="A0A6J1H6C3"/>
<feature type="domain" description="25S rRNA (uridine-N(3))-methyltransferase BMT5-like" evidence="1">
    <location>
        <begin position="29"/>
        <end position="194"/>
    </location>
</feature>
<gene>
    <name evidence="3" type="primary">LOC111460425</name>
</gene>